<protein>
    <submittedName>
        <fullName evidence="6">Transcriptional repressor tup12-related protein</fullName>
    </submittedName>
</protein>
<evidence type="ECO:0000256" key="3">
    <source>
        <dbReference type="ARBA" id="ARBA00022737"/>
    </source>
</evidence>
<keyword evidence="2 5" id="KW-0853">WD repeat</keyword>
<dbReference type="InterPro" id="IPR036322">
    <property type="entry name" value="WD40_repeat_dom_sf"/>
</dbReference>
<dbReference type="GO" id="GO:0000027">
    <property type="term" value="P:ribosomal large subunit assembly"/>
    <property type="evidence" value="ECO:0007669"/>
    <property type="project" value="TreeGrafter"/>
</dbReference>
<dbReference type="SUPFAM" id="SSF50978">
    <property type="entry name" value="WD40 repeat-like"/>
    <property type="match status" value="1"/>
</dbReference>
<feature type="repeat" description="WD" evidence="5">
    <location>
        <begin position="363"/>
        <end position="394"/>
    </location>
</feature>
<dbReference type="PROSITE" id="PS50294">
    <property type="entry name" value="WD_REPEATS_REGION"/>
    <property type="match status" value="4"/>
</dbReference>
<evidence type="ECO:0000256" key="2">
    <source>
        <dbReference type="ARBA" id="ARBA00022574"/>
    </source>
</evidence>
<proteinExistence type="predicted"/>
<comment type="subcellular location">
    <subcellularLocation>
        <location evidence="1">Nucleus</location>
        <location evidence="1">Nucleolus</location>
    </subcellularLocation>
</comment>
<dbReference type="InterPro" id="IPR001680">
    <property type="entry name" value="WD40_rpt"/>
</dbReference>
<keyword evidence="4" id="KW-0539">Nucleus</keyword>
<dbReference type="PRINTS" id="PR00320">
    <property type="entry name" value="GPROTEINBRPT"/>
</dbReference>
<evidence type="ECO:0000313" key="6">
    <source>
        <dbReference type="EMBL" id="OHS95560.1"/>
    </source>
</evidence>
<dbReference type="AlphaFoldDB" id="A0A1J4J8U4"/>
<dbReference type="VEuPathDB" id="TrichDB:TRFO_10458"/>
<dbReference type="InterPro" id="IPR019775">
    <property type="entry name" value="WD40_repeat_CS"/>
</dbReference>
<feature type="repeat" description="WD" evidence="5">
    <location>
        <begin position="320"/>
        <end position="351"/>
    </location>
</feature>
<dbReference type="Proteomes" id="UP000179807">
    <property type="component" value="Unassembled WGS sequence"/>
</dbReference>
<dbReference type="RefSeq" id="XP_068348697.1">
    <property type="nucleotide sequence ID" value="XM_068495467.1"/>
</dbReference>
<reference evidence="6" key="1">
    <citation type="submission" date="2016-10" db="EMBL/GenBank/DDBJ databases">
        <authorList>
            <person name="Benchimol M."/>
            <person name="Almeida L.G."/>
            <person name="Vasconcelos A.T."/>
            <person name="Perreira-Neves A."/>
            <person name="Rosa I.A."/>
            <person name="Tasca T."/>
            <person name="Bogo M.R."/>
            <person name="de Souza W."/>
        </authorList>
    </citation>
    <scope>NUCLEOTIDE SEQUENCE [LARGE SCALE GENOMIC DNA]</scope>
    <source>
        <strain evidence="6">K</strain>
    </source>
</reference>
<name>A0A1J4J8U4_9EUKA</name>
<evidence type="ECO:0000313" key="7">
    <source>
        <dbReference type="Proteomes" id="UP000179807"/>
    </source>
</evidence>
<dbReference type="InterPro" id="IPR015943">
    <property type="entry name" value="WD40/YVTN_repeat-like_dom_sf"/>
</dbReference>
<dbReference type="SMART" id="SM00320">
    <property type="entry name" value="WD40"/>
    <property type="match status" value="5"/>
</dbReference>
<dbReference type="CDD" id="cd00200">
    <property type="entry name" value="WD40"/>
    <property type="match status" value="1"/>
</dbReference>
<accession>A0A1J4J8U4</accession>
<feature type="repeat" description="WD" evidence="5">
    <location>
        <begin position="405"/>
        <end position="440"/>
    </location>
</feature>
<sequence>MSKSQALHVTLHSTVGENDKTGESIIQKIQEVRRSVATLRDTNLDLERIRDQYIIHLQQCQEDHEVLRQIYKKLKMRLDMSAPAPDQVQIENAIGGFSSQEQQHPSVSTPHTKRMPTIESIKLTPSIESFSPNFHSSKITLRYAINTSTVLCTVQFNLNGSKFAFADESFVYVINSEDGDIISCIELNTHDQVNYHTRALKFSPKDDLLAVSGPNNDVLLYDSASGKLIHTFSGHTGDVSGIAFNADGSWLISGGFDGLIFIWDTKTFAEVNRLNPQPNEEGNSVVGIATTPEIPFYAIGFSNGSIGIYNDTFTPPMTTFSAHNQTLMNLAVSPFDDSITTASKDNTAKVWMMRGVASCKHTLQGHTDFVLSATFSHNLPILFTGSKDQTIRMWHQKSGVCYCSISAHKNTVFQLDHHPTKSSFVSCDGDGVVCLWDYSL</sequence>
<feature type="repeat" description="WD" evidence="5">
    <location>
        <begin position="232"/>
        <end position="273"/>
    </location>
</feature>
<dbReference type="PANTHER" id="PTHR19848">
    <property type="entry name" value="WD40 REPEAT PROTEIN"/>
    <property type="match status" value="1"/>
</dbReference>
<dbReference type="InterPro" id="IPR020472">
    <property type="entry name" value="WD40_PAC1"/>
</dbReference>
<gene>
    <name evidence="6" type="ORF">TRFO_10458</name>
</gene>
<evidence type="ECO:0000256" key="1">
    <source>
        <dbReference type="ARBA" id="ARBA00004604"/>
    </source>
</evidence>
<comment type="caution">
    <text evidence="6">The sequence shown here is derived from an EMBL/GenBank/DDBJ whole genome shotgun (WGS) entry which is preliminary data.</text>
</comment>
<dbReference type="EMBL" id="MLAK01001237">
    <property type="protein sequence ID" value="OHS95560.1"/>
    <property type="molecule type" value="Genomic_DNA"/>
</dbReference>
<organism evidence="6 7">
    <name type="scientific">Tritrichomonas foetus</name>
    <dbReference type="NCBI Taxonomy" id="1144522"/>
    <lineage>
        <taxon>Eukaryota</taxon>
        <taxon>Metamonada</taxon>
        <taxon>Parabasalia</taxon>
        <taxon>Tritrichomonadida</taxon>
        <taxon>Tritrichomonadidae</taxon>
        <taxon>Tritrichomonas</taxon>
    </lineage>
</organism>
<dbReference type="PANTHER" id="PTHR19848:SF0">
    <property type="entry name" value="NOTCHLESS PROTEIN HOMOLOG 1"/>
    <property type="match status" value="1"/>
</dbReference>
<dbReference type="GeneID" id="94830171"/>
<dbReference type="PROSITE" id="PS50082">
    <property type="entry name" value="WD_REPEATS_2"/>
    <property type="match status" value="4"/>
</dbReference>
<evidence type="ECO:0000256" key="5">
    <source>
        <dbReference type="PROSITE-ProRule" id="PRU00221"/>
    </source>
</evidence>
<evidence type="ECO:0000256" key="4">
    <source>
        <dbReference type="ARBA" id="ARBA00023242"/>
    </source>
</evidence>
<dbReference type="GO" id="GO:0005730">
    <property type="term" value="C:nucleolus"/>
    <property type="evidence" value="ECO:0007669"/>
    <property type="project" value="UniProtKB-SubCell"/>
</dbReference>
<dbReference type="PROSITE" id="PS00678">
    <property type="entry name" value="WD_REPEATS_1"/>
    <property type="match status" value="1"/>
</dbReference>
<keyword evidence="7" id="KW-1185">Reference proteome</keyword>
<dbReference type="Gene3D" id="2.130.10.10">
    <property type="entry name" value="YVTN repeat-like/Quinoprotein amine dehydrogenase"/>
    <property type="match status" value="1"/>
</dbReference>
<keyword evidence="3" id="KW-0677">Repeat</keyword>
<dbReference type="Pfam" id="PF00400">
    <property type="entry name" value="WD40"/>
    <property type="match status" value="4"/>
</dbReference>
<dbReference type="OrthoDB" id="17410at2759"/>